<feature type="compositionally biased region" description="Polar residues" evidence="6">
    <location>
        <begin position="1"/>
        <end position="20"/>
    </location>
</feature>
<evidence type="ECO:0000256" key="3">
    <source>
        <dbReference type="ARBA" id="ARBA00022741"/>
    </source>
</evidence>
<evidence type="ECO:0000313" key="9">
    <source>
        <dbReference type="EMBL" id="CAE4571841.1"/>
    </source>
</evidence>
<feature type="region of interest" description="Disordered" evidence="6">
    <location>
        <begin position="416"/>
        <end position="446"/>
    </location>
</feature>
<feature type="region of interest" description="Disordered" evidence="6">
    <location>
        <begin position="608"/>
        <end position="693"/>
    </location>
</feature>
<reference evidence="8" key="1">
    <citation type="submission" date="2021-01" db="EMBL/GenBank/DDBJ databases">
        <authorList>
            <person name="Corre E."/>
            <person name="Pelletier E."/>
            <person name="Niang G."/>
            <person name="Scheremetjew M."/>
            <person name="Finn R."/>
            <person name="Kale V."/>
            <person name="Holt S."/>
            <person name="Cochrane G."/>
            <person name="Meng A."/>
            <person name="Brown T."/>
            <person name="Cohen L."/>
        </authorList>
    </citation>
    <scope>NUCLEOTIDE SEQUENCE</scope>
    <source>
        <strain evidence="8">CCMP3105</strain>
    </source>
</reference>
<dbReference type="GO" id="GO:0005634">
    <property type="term" value="C:nucleus"/>
    <property type="evidence" value="ECO:0007669"/>
    <property type="project" value="TreeGrafter"/>
</dbReference>
<dbReference type="PANTHER" id="PTHR24345">
    <property type="entry name" value="SERINE/THREONINE-PROTEIN KINASE PLK"/>
    <property type="match status" value="1"/>
</dbReference>
<evidence type="ECO:0000256" key="1">
    <source>
        <dbReference type="ARBA" id="ARBA00022527"/>
    </source>
</evidence>
<keyword evidence="3" id="KW-0547">Nucleotide-binding</keyword>
<dbReference type="GO" id="GO:0004674">
    <property type="term" value="F:protein serine/threonine kinase activity"/>
    <property type="evidence" value="ECO:0007669"/>
    <property type="project" value="UniProtKB-KW"/>
</dbReference>
<dbReference type="Gene3D" id="1.10.510.10">
    <property type="entry name" value="Transferase(Phosphotransferase) domain 1"/>
    <property type="match status" value="1"/>
</dbReference>
<sequence>MAGGSKIQSPSKSPSNQSGVGSPPKVQVVGPNVRGKREEYQLVRRLQSALFGGVYEAKGLSSGRDFAIKVLHKSELSKAQETNSIEFCEVPLSEIHFAELMRGDEHVMEAEEHFEDLYCFYVVFDLCRGGDLLEALKQKPHGFEESHAQFLIKQAAKGLAYLHKRRVAMQDVSLENMLLHVNETSGHYQVKVCDPGQAVIFDTDLNGEELPVNFRGLVGKSFRPPELHDQKPYQATKVDSWCLGWSTFYLLTAQPLFMSADPQQQDADWLLFQQGEYTRLFQQKSNLCSRTGLDFIFRLLQLEPSRRMSIPDALEHVWLADPKIMPVMAPQELLPESLRTTSGADRELEAQPQEMENVGGSSHHVAKPDPLVREALPLTVASATVSGTGGTLSPSKGSATSTFLGASHSLPMWAGTSVPTYAQPRSPTLRDRGRHAQPHPGAAARNPYVIATAHSPPPQLTHMSHGHLGAALSMGEAQPPRQYVTPRALSRPKLQGTVTSPLASSSKADVAADGERRVQDRAWTFRSAEAATPADGQKYVPSETVAFHGRQVHSPGRKQGVVYLPRSPSPPAVDMRVAAGSATIPVRLTVRSPSPVAGSHGSSGGFVWAQAPGISPRGTSAAPPPVIQPGSPVTTVRTAVGFAWSPDPPSPRTSPRSYSPTNPGAFTFAAPGTARPHLAFGAPTSVRSSNPRR</sequence>
<dbReference type="EMBL" id="HBNR01017369">
    <property type="protein sequence ID" value="CAE4571840.1"/>
    <property type="molecule type" value="Transcribed_RNA"/>
</dbReference>
<dbReference type="Pfam" id="PF00069">
    <property type="entry name" value="Pkinase"/>
    <property type="match status" value="1"/>
</dbReference>
<keyword evidence="2" id="KW-0808">Transferase</keyword>
<feature type="compositionally biased region" description="Polar residues" evidence="6">
    <location>
        <begin position="417"/>
        <end position="426"/>
    </location>
</feature>
<dbReference type="Gene3D" id="3.30.200.20">
    <property type="entry name" value="Phosphorylase Kinase, domain 1"/>
    <property type="match status" value="1"/>
</dbReference>
<dbReference type="InterPro" id="IPR011009">
    <property type="entry name" value="Kinase-like_dom_sf"/>
</dbReference>
<dbReference type="SUPFAM" id="SSF56112">
    <property type="entry name" value="Protein kinase-like (PK-like)"/>
    <property type="match status" value="1"/>
</dbReference>
<feature type="domain" description="Protein kinase" evidence="7">
    <location>
        <begin position="40"/>
        <end position="319"/>
    </location>
</feature>
<feature type="compositionally biased region" description="Polar residues" evidence="6">
    <location>
        <begin position="496"/>
        <end position="507"/>
    </location>
</feature>
<dbReference type="PANTHER" id="PTHR24345:SF91">
    <property type="entry name" value="SERINE_THREONINE-PROTEIN KINASE PLK4"/>
    <property type="match status" value="1"/>
</dbReference>
<evidence type="ECO:0000256" key="5">
    <source>
        <dbReference type="ARBA" id="ARBA00022840"/>
    </source>
</evidence>
<keyword evidence="5" id="KW-0067">ATP-binding</keyword>
<gene>
    <name evidence="8" type="ORF">AMON00008_LOCUS11459</name>
    <name evidence="9" type="ORF">AMON00008_LOCUS11460</name>
</gene>
<organism evidence="8">
    <name type="scientific">Alexandrium monilatum</name>
    <dbReference type="NCBI Taxonomy" id="311494"/>
    <lineage>
        <taxon>Eukaryota</taxon>
        <taxon>Sar</taxon>
        <taxon>Alveolata</taxon>
        <taxon>Dinophyceae</taxon>
        <taxon>Gonyaulacales</taxon>
        <taxon>Pyrocystaceae</taxon>
        <taxon>Alexandrium</taxon>
    </lineage>
</organism>
<feature type="region of interest" description="Disordered" evidence="6">
    <location>
        <begin position="487"/>
        <end position="515"/>
    </location>
</feature>
<keyword evidence="4" id="KW-0418">Kinase</keyword>
<dbReference type="EMBL" id="HBNR01017370">
    <property type="protein sequence ID" value="CAE4571841.1"/>
    <property type="molecule type" value="Transcribed_RNA"/>
</dbReference>
<evidence type="ECO:0000256" key="2">
    <source>
        <dbReference type="ARBA" id="ARBA00022679"/>
    </source>
</evidence>
<proteinExistence type="predicted"/>
<dbReference type="AlphaFoldDB" id="A0A6T0VEZ7"/>
<accession>A0A6T0VEZ7</accession>
<dbReference type="GO" id="GO:0005524">
    <property type="term" value="F:ATP binding"/>
    <property type="evidence" value="ECO:0007669"/>
    <property type="project" value="UniProtKB-KW"/>
</dbReference>
<dbReference type="PROSITE" id="PS50011">
    <property type="entry name" value="PROTEIN_KINASE_DOM"/>
    <property type="match status" value="1"/>
</dbReference>
<keyword evidence="1" id="KW-0723">Serine/threonine-protein kinase</keyword>
<evidence type="ECO:0000313" key="8">
    <source>
        <dbReference type="EMBL" id="CAE4571840.1"/>
    </source>
</evidence>
<feature type="compositionally biased region" description="Low complexity" evidence="6">
    <location>
        <begin position="653"/>
        <end position="663"/>
    </location>
</feature>
<protein>
    <recommendedName>
        <fullName evidence="7">Protein kinase domain-containing protein</fullName>
    </recommendedName>
</protein>
<evidence type="ECO:0000256" key="4">
    <source>
        <dbReference type="ARBA" id="ARBA00022777"/>
    </source>
</evidence>
<dbReference type="InterPro" id="IPR000719">
    <property type="entry name" value="Prot_kinase_dom"/>
</dbReference>
<name>A0A6T0VEZ7_9DINO</name>
<feature type="region of interest" description="Disordered" evidence="6">
    <location>
        <begin position="1"/>
        <end position="31"/>
    </location>
</feature>
<evidence type="ECO:0000256" key="6">
    <source>
        <dbReference type="SAM" id="MobiDB-lite"/>
    </source>
</evidence>
<evidence type="ECO:0000259" key="7">
    <source>
        <dbReference type="PROSITE" id="PS50011"/>
    </source>
</evidence>